<feature type="transmembrane region" description="Helical" evidence="1">
    <location>
        <begin position="336"/>
        <end position="360"/>
    </location>
</feature>
<feature type="transmembrane region" description="Helical" evidence="1">
    <location>
        <begin position="372"/>
        <end position="389"/>
    </location>
</feature>
<evidence type="ECO:0000313" key="4">
    <source>
        <dbReference type="EMBL" id="QES49967.1"/>
    </source>
</evidence>
<gene>
    <name evidence="4" type="ORF">DEJ50_21210</name>
</gene>
<dbReference type="PANTHER" id="PTHR30590:SF3">
    <property type="entry name" value="HYPOTHETICAL MEMBRANE SPANNING PROTEIN"/>
    <property type="match status" value="1"/>
</dbReference>
<proteinExistence type="predicted"/>
<name>A0A5P2D710_STRVZ</name>
<evidence type="ECO:0000256" key="1">
    <source>
        <dbReference type="SAM" id="Phobius"/>
    </source>
</evidence>
<dbReference type="InterPro" id="IPR012429">
    <property type="entry name" value="HGSNAT_cat"/>
</dbReference>
<keyword evidence="1" id="KW-0472">Membrane</keyword>
<sequence>MTTPAAVVPVVPARPAKRLTGLDAARGLAVLGMFVVHIGPHPAGGPAAGGADLLLSAPQGRASAAFALIAGLTLAVARGGTRPRPRTPGTLRTTLVRCGILAAVGLSLASLHPPVFVILGFYAVYFLLAEPFTRLRPPALVASAAASVLLGPVLLYGVAPAFGHLTDGRGSGAPELPDLITPDGLWRILDLVLVSGAYPVLAYFPYVLAGLALGRTVDLHRRTAPWLTAAGGTAAALLGYGFSHLALENWGAREALLTAVQDSHPWAAAAEDPLQEILAGQFGAIPATDWGWLLVSDPYSQTPPEILGSAGVAVALVGLAVAAGRTRPGRRLLTPLTVVGSMALTAYVGHVLALVALTRLAGWEDTGWRETVWFGAVTVAGCWTWQLVWRDSPVRRGPLEYLMHTAVGRAR</sequence>
<dbReference type="RefSeq" id="WP_150209536.1">
    <property type="nucleotide sequence ID" value="NZ_CP029190.1"/>
</dbReference>
<dbReference type="PANTHER" id="PTHR30590">
    <property type="entry name" value="INNER MEMBRANE PROTEIN"/>
    <property type="match status" value="1"/>
</dbReference>
<keyword evidence="1" id="KW-0812">Transmembrane</keyword>
<evidence type="ECO:0000259" key="2">
    <source>
        <dbReference type="Pfam" id="PF04235"/>
    </source>
</evidence>
<feature type="transmembrane region" description="Helical" evidence="1">
    <location>
        <begin position="191"/>
        <end position="214"/>
    </location>
</feature>
<feature type="transmembrane region" description="Helical" evidence="1">
    <location>
        <begin position="139"/>
        <end position="159"/>
    </location>
</feature>
<feature type="transmembrane region" description="Helical" evidence="1">
    <location>
        <begin position="306"/>
        <end position="324"/>
    </location>
</feature>
<evidence type="ECO:0000313" key="5">
    <source>
        <dbReference type="Proteomes" id="UP000325211"/>
    </source>
</evidence>
<feature type="transmembrane region" description="Helical" evidence="1">
    <location>
        <begin position="89"/>
        <end position="109"/>
    </location>
</feature>
<keyword evidence="1" id="KW-1133">Transmembrane helix</keyword>
<dbReference type="AlphaFoldDB" id="A0A5P2D710"/>
<feature type="transmembrane region" description="Helical" evidence="1">
    <location>
        <begin position="60"/>
        <end position="77"/>
    </location>
</feature>
<feature type="domain" description="Heparan-alpha-glucosaminide N-acetyltransferase catalytic" evidence="3">
    <location>
        <begin position="18"/>
        <end position="224"/>
    </location>
</feature>
<dbReference type="InterPro" id="IPR052529">
    <property type="entry name" value="Bact_Transport_Assoc"/>
</dbReference>
<dbReference type="Proteomes" id="UP000325211">
    <property type="component" value="Chromosome"/>
</dbReference>
<protein>
    <recommendedName>
        <fullName evidence="6">DUF418 domain-containing protein</fullName>
    </recommendedName>
</protein>
<feature type="transmembrane region" description="Helical" evidence="1">
    <location>
        <begin position="226"/>
        <end position="247"/>
    </location>
</feature>
<accession>A0A5P2D710</accession>
<dbReference type="EMBL" id="CP029190">
    <property type="protein sequence ID" value="QES49967.1"/>
    <property type="molecule type" value="Genomic_DNA"/>
</dbReference>
<feature type="domain" description="DUF418" evidence="2">
    <location>
        <begin position="304"/>
        <end position="407"/>
    </location>
</feature>
<reference evidence="4 5" key="1">
    <citation type="submission" date="2018-05" db="EMBL/GenBank/DDBJ databases">
        <title>Streptomyces venezuelae.</title>
        <authorList>
            <person name="Kim W."/>
            <person name="Lee N."/>
            <person name="Cho B.-K."/>
        </authorList>
    </citation>
    <scope>NUCLEOTIDE SEQUENCE [LARGE SCALE GENOMIC DNA]</scope>
    <source>
        <strain evidence="4 5">ATCC 21782</strain>
    </source>
</reference>
<dbReference type="OrthoDB" id="4966979at2"/>
<feature type="transmembrane region" description="Helical" evidence="1">
    <location>
        <begin position="24"/>
        <end position="40"/>
    </location>
</feature>
<dbReference type="Pfam" id="PF04235">
    <property type="entry name" value="DUF418"/>
    <property type="match status" value="1"/>
</dbReference>
<organism evidence="4 5">
    <name type="scientific">Streptomyces venezuelae</name>
    <dbReference type="NCBI Taxonomy" id="54571"/>
    <lineage>
        <taxon>Bacteria</taxon>
        <taxon>Bacillati</taxon>
        <taxon>Actinomycetota</taxon>
        <taxon>Actinomycetes</taxon>
        <taxon>Kitasatosporales</taxon>
        <taxon>Streptomycetaceae</taxon>
        <taxon>Streptomyces</taxon>
    </lineage>
</organism>
<feature type="transmembrane region" description="Helical" evidence="1">
    <location>
        <begin position="115"/>
        <end position="132"/>
    </location>
</feature>
<evidence type="ECO:0008006" key="6">
    <source>
        <dbReference type="Google" id="ProtNLM"/>
    </source>
</evidence>
<evidence type="ECO:0000259" key="3">
    <source>
        <dbReference type="Pfam" id="PF07786"/>
    </source>
</evidence>
<dbReference type="InterPro" id="IPR007349">
    <property type="entry name" value="DUF418"/>
</dbReference>
<dbReference type="Pfam" id="PF07786">
    <property type="entry name" value="HGSNAT_cat"/>
    <property type="match status" value="1"/>
</dbReference>